<gene>
    <name evidence="3" type="ORF">FKW44_007357</name>
</gene>
<feature type="region of interest" description="Disordered" evidence="1">
    <location>
        <begin position="1"/>
        <end position="22"/>
    </location>
</feature>
<evidence type="ECO:0000256" key="1">
    <source>
        <dbReference type="SAM" id="MobiDB-lite"/>
    </source>
</evidence>
<evidence type="ECO:0000313" key="4">
    <source>
        <dbReference type="Proteomes" id="UP000595437"/>
    </source>
</evidence>
<keyword evidence="2" id="KW-0812">Transmembrane</keyword>
<evidence type="ECO:0000313" key="3">
    <source>
        <dbReference type="EMBL" id="QQP54507.1"/>
    </source>
</evidence>
<dbReference type="AlphaFoldDB" id="A0A7T8KEM1"/>
<name>A0A7T8KEM1_CALRO</name>
<sequence length="106" mass="11751">MKQHPPSEQAVETVRPHHQSVGVKGHGRYRLGSGAAAVWFHLLDIDLVPIFSTRKQQRVWSASYQGCSLLILCSCAFCFSNTMSLLVVVSSWPAMRTATSLFFGLL</sequence>
<keyword evidence="4" id="KW-1185">Reference proteome</keyword>
<keyword evidence="2" id="KW-0472">Membrane</keyword>
<organism evidence="3 4">
    <name type="scientific">Caligus rogercresseyi</name>
    <name type="common">Sea louse</name>
    <dbReference type="NCBI Taxonomy" id="217165"/>
    <lineage>
        <taxon>Eukaryota</taxon>
        <taxon>Metazoa</taxon>
        <taxon>Ecdysozoa</taxon>
        <taxon>Arthropoda</taxon>
        <taxon>Crustacea</taxon>
        <taxon>Multicrustacea</taxon>
        <taxon>Hexanauplia</taxon>
        <taxon>Copepoda</taxon>
        <taxon>Siphonostomatoida</taxon>
        <taxon>Caligidae</taxon>
        <taxon>Caligus</taxon>
    </lineage>
</organism>
<dbReference type="EMBL" id="CP045894">
    <property type="protein sequence ID" value="QQP54507.1"/>
    <property type="molecule type" value="Genomic_DNA"/>
</dbReference>
<feature type="transmembrane region" description="Helical" evidence="2">
    <location>
        <begin position="69"/>
        <end position="92"/>
    </location>
</feature>
<keyword evidence="2" id="KW-1133">Transmembrane helix</keyword>
<protein>
    <submittedName>
        <fullName evidence="3">Uncharacterized protein</fullName>
    </submittedName>
</protein>
<evidence type="ECO:0000256" key="2">
    <source>
        <dbReference type="SAM" id="Phobius"/>
    </source>
</evidence>
<reference evidence="4" key="1">
    <citation type="submission" date="2021-01" db="EMBL/GenBank/DDBJ databases">
        <title>Caligus Genome Assembly.</title>
        <authorList>
            <person name="Gallardo-Escarate C."/>
        </authorList>
    </citation>
    <scope>NUCLEOTIDE SEQUENCE [LARGE SCALE GENOMIC DNA]</scope>
</reference>
<accession>A0A7T8KEM1</accession>
<proteinExistence type="predicted"/>
<dbReference type="Proteomes" id="UP000595437">
    <property type="component" value="Chromosome 5"/>
</dbReference>